<evidence type="ECO:0000259" key="2">
    <source>
        <dbReference type="Pfam" id="PF12245"/>
    </source>
</evidence>
<keyword evidence="4" id="KW-1185">Reference proteome</keyword>
<protein>
    <recommendedName>
        <fullName evidence="2">Ig-like domain-containing protein</fullName>
    </recommendedName>
</protein>
<sequence length="540" mass="55945">MSIVSSGTRGIAIALIGVSALAAGCGEVQGTPENSPSQAHEAKASLERTSAIVPERELVIQDPGVVNDAVRTTGSGALSTDGNAAEGAWSFGRLVARLSGPVAPEDFVRDLLTRWEAGVARDWPTRADGKLDLTKAPLRLRSIANRLDLRDVSRGSAGEGHFVFDVLDASGQPLGLTITLAYELPARTHADVLEQARRWHALARLTPGTEAFNSALQAITDRFPPGAGRAILGTTEPTEPKELGRRAADLRTLLDDDTQAPTATLTAPAGGSFVRSTVTVTANATDDVGVARVDFFDGASLIGSSFTAPFSASWNTSSLLQGVHSLTAQAFDAAGNSGTSSAVNVTVDNNPPLVLTGAPQYTPTTQNYVRGTVTVSWTVALQGGAPVSLARVYQDGAVLTSSPNVSGTVYSISWNTLVLGNRAYNIGFQATDAAGNASVLNTRSLIVDNVKPSVSNITSPANGAVVSGIVTLAASASDSQALAYVIFEVDGVNLTPYATTAPFTKTWDTTGQSGTHVIVAIATDRAGNVRRSNPVTVTVP</sequence>
<dbReference type="InterPro" id="IPR013783">
    <property type="entry name" value="Ig-like_fold"/>
</dbReference>
<organism evidence="3 4">
    <name type="scientific">Corallococcus terminator</name>
    <dbReference type="NCBI Taxonomy" id="2316733"/>
    <lineage>
        <taxon>Bacteria</taxon>
        <taxon>Pseudomonadati</taxon>
        <taxon>Myxococcota</taxon>
        <taxon>Myxococcia</taxon>
        <taxon>Myxococcales</taxon>
        <taxon>Cystobacterineae</taxon>
        <taxon>Myxococcaceae</taxon>
        <taxon>Corallococcus</taxon>
    </lineage>
</organism>
<proteinExistence type="predicted"/>
<gene>
    <name evidence="3" type="ORF">D7V88_04905</name>
</gene>
<dbReference type="InterPro" id="IPR022038">
    <property type="entry name" value="Ig-like_bact"/>
</dbReference>
<dbReference type="OrthoDB" id="5503277at2"/>
<comment type="caution">
    <text evidence="3">The sequence shown here is derived from an EMBL/GenBank/DDBJ whole genome shotgun (WGS) entry which is preliminary data.</text>
</comment>
<dbReference type="AlphaFoldDB" id="A0A3A8JAU3"/>
<feature type="domain" description="Ig-like" evidence="2">
    <location>
        <begin position="422"/>
        <end position="449"/>
    </location>
</feature>
<name>A0A3A8JAU3_9BACT</name>
<evidence type="ECO:0000256" key="1">
    <source>
        <dbReference type="SAM" id="SignalP"/>
    </source>
</evidence>
<evidence type="ECO:0000313" key="4">
    <source>
        <dbReference type="Proteomes" id="UP000268094"/>
    </source>
</evidence>
<dbReference type="Gene3D" id="2.60.40.10">
    <property type="entry name" value="Immunoglobulins"/>
    <property type="match status" value="3"/>
</dbReference>
<dbReference type="Pfam" id="PF17957">
    <property type="entry name" value="Big_7"/>
    <property type="match status" value="2"/>
</dbReference>
<dbReference type="Pfam" id="PF12245">
    <property type="entry name" value="Big_3_2"/>
    <property type="match status" value="1"/>
</dbReference>
<evidence type="ECO:0000313" key="3">
    <source>
        <dbReference type="EMBL" id="RKG92802.1"/>
    </source>
</evidence>
<keyword evidence="1" id="KW-0732">Signal</keyword>
<accession>A0A3A8JAU3</accession>
<feature type="chain" id="PRO_5017370926" description="Ig-like domain-containing protein" evidence="1">
    <location>
        <begin position="23"/>
        <end position="540"/>
    </location>
</feature>
<dbReference type="Proteomes" id="UP000268094">
    <property type="component" value="Unassembled WGS sequence"/>
</dbReference>
<feature type="signal peptide" evidence="1">
    <location>
        <begin position="1"/>
        <end position="22"/>
    </location>
</feature>
<dbReference type="EMBL" id="RAVZ01000019">
    <property type="protein sequence ID" value="RKG92802.1"/>
    <property type="molecule type" value="Genomic_DNA"/>
</dbReference>
<dbReference type="RefSeq" id="WP_120539425.1">
    <property type="nucleotide sequence ID" value="NZ_RAVZ01000019.1"/>
</dbReference>
<reference evidence="4" key="1">
    <citation type="submission" date="2018-09" db="EMBL/GenBank/DDBJ databases">
        <authorList>
            <person name="Livingstone P.G."/>
            <person name="Whitworth D.E."/>
        </authorList>
    </citation>
    <scope>NUCLEOTIDE SEQUENCE [LARGE SCALE GENOMIC DNA]</scope>
    <source>
        <strain evidence="4">CA054A</strain>
    </source>
</reference>